<protein>
    <recommendedName>
        <fullName evidence="1">Peptidase C14 caspase domain-containing protein</fullName>
    </recommendedName>
</protein>
<dbReference type="Gene3D" id="3.40.50.1460">
    <property type="match status" value="1"/>
</dbReference>
<reference evidence="2 3" key="1">
    <citation type="submission" date="2015-02" db="EMBL/GenBank/DDBJ databases">
        <authorList>
            <person name="Ju K.-S."/>
            <person name="Doroghazi J.R."/>
            <person name="Metcalf W."/>
        </authorList>
    </citation>
    <scope>NUCLEOTIDE SEQUENCE [LARGE SCALE GENOMIC DNA]</scope>
    <source>
        <strain evidence="2 3">ATCC 31215</strain>
    </source>
</reference>
<dbReference type="EMBL" id="JZKH01000342">
    <property type="protein sequence ID" value="KJS57690.1"/>
    <property type="molecule type" value="Genomic_DNA"/>
</dbReference>
<keyword evidence="3" id="KW-1185">Reference proteome</keyword>
<proteinExistence type="predicted"/>
<dbReference type="SUPFAM" id="SSF52129">
    <property type="entry name" value="Caspase-like"/>
    <property type="match status" value="1"/>
</dbReference>
<dbReference type="AlphaFoldDB" id="A0A0F2T5Q4"/>
<dbReference type="Proteomes" id="UP000033699">
    <property type="component" value="Unassembled WGS sequence"/>
</dbReference>
<accession>A0A0F2T5Q4</accession>
<feature type="non-terminal residue" evidence="2">
    <location>
        <position position="131"/>
    </location>
</feature>
<evidence type="ECO:0000313" key="3">
    <source>
        <dbReference type="Proteomes" id="UP000033699"/>
    </source>
</evidence>
<dbReference type="RefSeq" id="WP_045706277.1">
    <property type="nucleotide sequence ID" value="NZ_JZKH01000342.1"/>
</dbReference>
<dbReference type="InterPro" id="IPR011600">
    <property type="entry name" value="Pept_C14_caspase"/>
</dbReference>
<comment type="caution">
    <text evidence="2">The sequence shown here is derived from an EMBL/GenBank/DDBJ whole genome shotgun (WGS) entry which is preliminary data.</text>
</comment>
<dbReference type="GO" id="GO:0004197">
    <property type="term" value="F:cysteine-type endopeptidase activity"/>
    <property type="evidence" value="ECO:0007669"/>
    <property type="project" value="InterPro"/>
</dbReference>
<gene>
    <name evidence="2" type="ORF">VM95_38115</name>
</gene>
<dbReference type="GO" id="GO:0006508">
    <property type="term" value="P:proteolysis"/>
    <property type="evidence" value="ECO:0007669"/>
    <property type="project" value="InterPro"/>
</dbReference>
<evidence type="ECO:0000313" key="2">
    <source>
        <dbReference type="EMBL" id="KJS57690.1"/>
    </source>
</evidence>
<sequence length="131" mass="14295">SALLIGASAYDDAPLRFVPRDVEQLGEALRGRGVRVEVPRPRAGRPVTANFVNGEVVGFLARAEPGERLLIGLSGHGTHVDGQDYLVPEDIHPELRPYRSGCIAIDWKQELQETAAAQVLFLVDACRQGIR</sequence>
<evidence type="ECO:0000259" key="1">
    <source>
        <dbReference type="Pfam" id="PF00656"/>
    </source>
</evidence>
<feature type="non-terminal residue" evidence="2">
    <location>
        <position position="1"/>
    </location>
</feature>
<dbReference type="InterPro" id="IPR029030">
    <property type="entry name" value="Caspase-like_dom_sf"/>
</dbReference>
<feature type="domain" description="Peptidase C14 caspase" evidence="1">
    <location>
        <begin position="2"/>
        <end position="128"/>
    </location>
</feature>
<name>A0A0F2T5Q4_STRR3</name>
<dbReference type="Pfam" id="PF00656">
    <property type="entry name" value="Peptidase_C14"/>
    <property type="match status" value="1"/>
</dbReference>
<organism evidence="2 3">
    <name type="scientific">Streptomyces rubellomurinus (strain ATCC 31215)</name>
    <dbReference type="NCBI Taxonomy" id="359131"/>
    <lineage>
        <taxon>Bacteria</taxon>
        <taxon>Bacillati</taxon>
        <taxon>Actinomycetota</taxon>
        <taxon>Actinomycetes</taxon>
        <taxon>Kitasatosporales</taxon>
        <taxon>Streptomycetaceae</taxon>
        <taxon>Streptomyces</taxon>
    </lineage>
</organism>